<protein>
    <submittedName>
        <fullName evidence="1">Type II toxin-antitoxin system PemK/MazF family toxin</fullName>
    </submittedName>
</protein>
<evidence type="ECO:0000313" key="1">
    <source>
        <dbReference type="EMBL" id="QQX54070.1"/>
    </source>
</evidence>
<dbReference type="AlphaFoldDB" id="A0A7U0N7R2"/>
<evidence type="ECO:0000313" key="2">
    <source>
        <dbReference type="Proteomes" id="UP000596176"/>
    </source>
</evidence>
<dbReference type="InterPro" id="IPR011067">
    <property type="entry name" value="Plasmid_toxin/cell-grow_inhib"/>
</dbReference>
<dbReference type="Gene3D" id="2.30.30.110">
    <property type="match status" value="1"/>
</dbReference>
<gene>
    <name evidence="1" type="ORF">JKX24_03285</name>
</gene>
<organism evidence="1 2">
    <name type="scientific">Serratia proteamaculans</name>
    <dbReference type="NCBI Taxonomy" id="28151"/>
    <lineage>
        <taxon>Bacteria</taxon>
        <taxon>Pseudomonadati</taxon>
        <taxon>Pseudomonadota</taxon>
        <taxon>Gammaproteobacteria</taxon>
        <taxon>Enterobacterales</taxon>
        <taxon>Yersiniaceae</taxon>
        <taxon>Serratia</taxon>
    </lineage>
</organism>
<accession>A0A7U0N7R2</accession>
<dbReference type="GO" id="GO:0003677">
    <property type="term" value="F:DNA binding"/>
    <property type="evidence" value="ECO:0007669"/>
    <property type="project" value="InterPro"/>
</dbReference>
<reference evidence="1 2" key="1">
    <citation type="submission" date="2021-01" db="EMBL/GenBank/DDBJ databases">
        <title>Chromosome sequence of Serratia proteamaculans strain 94 rif-r, isolated from spoiled beef.</title>
        <authorList>
            <person name="Zaytseva Y.V."/>
            <person name="Iablokov S.N."/>
            <person name="Klyukina A."/>
        </authorList>
    </citation>
    <scope>NUCLEOTIDE SEQUENCE [LARGE SCALE GENOMIC DNA]</scope>
    <source>
        <strain evidence="1 2">94 rif-r</strain>
    </source>
</reference>
<name>A0A7U0N7R2_SERPR</name>
<dbReference type="InterPro" id="IPR003477">
    <property type="entry name" value="PemK-like"/>
</dbReference>
<sequence>MPINFAPKVGEILECNYGNYPVPVVPTHLPHFYNGHIPPEMVKNRLIVVLNGKINGNACIIVPLSTTKDISKLSRGMHIEIADEVIEDMRFFHPQTRWAKGDLVQQVSRQRLNRARKERGFLIQCLHRELVAEIQRAVIKSINARNMLLA</sequence>
<dbReference type="RefSeq" id="WP_099065204.1">
    <property type="nucleotide sequence ID" value="NZ_CBCPHK010000001.1"/>
</dbReference>
<dbReference type="EMBL" id="CP068391">
    <property type="protein sequence ID" value="QQX54070.1"/>
    <property type="molecule type" value="Genomic_DNA"/>
</dbReference>
<dbReference type="Proteomes" id="UP000596176">
    <property type="component" value="Chromosome"/>
</dbReference>
<dbReference type="Pfam" id="PF02452">
    <property type="entry name" value="PemK_toxin"/>
    <property type="match status" value="1"/>
</dbReference>
<proteinExistence type="predicted"/>